<keyword evidence="2" id="KW-1003">Cell membrane</keyword>
<keyword evidence="5" id="KW-0472">Membrane</keyword>
<evidence type="ECO:0000256" key="3">
    <source>
        <dbReference type="ARBA" id="ARBA00022692"/>
    </source>
</evidence>
<proteinExistence type="predicted"/>
<dbReference type="CDD" id="cd06581">
    <property type="entry name" value="TM_PBP1_LivM_like"/>
    <property type="match status" value="1"/>
</dbReference>
<evidence type="ECO:0000313" key="7">
    <source>
        <dbReference type="Proteomes" id="UP000283786"/>
    </source>
</evidence>
<dbReference type="GO" id="GO:0015658">
    <property type="term" value="F:branched-chain amino acid transmembrane transporter activity"/>
    <property type="evidence" value="ECO:0007669"/>
    <property type="project" value="InterPro"/>
</dbReference>
<accession>A0A418SLC4</accession>
<evidence type="ECO:0000256" key="4">
    <source>
        <dbReference type="ARBA" id="ARBA00022989"/>
    </source>
</evidence>
<dbReference type="KEGG" id="palw:PSAL_018260"/>
<organism evidence="6 7">
    <name type="scientific">Pseudooceanicola algae</name>
    <dbReference type="NCBI Taxonomy" id="1537215"/>
    <lineage>
        <taxon>Bacteria</taxon>
        <taxon>Pseudomonadati</taxon>
        <taxon>Pseudomonadota</taxon>
        <taxon>Alphaproteobacteria</taxon>
        <taxon>Rhodobacterales</taxon>
        <taxon>Paracoccaceae</taxon>
        <taxon>Pseudooceanicola</taxon>
    </lineage>
</organism>
<comment type="subcellular location">
    <subcellularLocation>
        <location evidence="1">Cell membrane</location>
        <topology evidence="1">Multi-pass membrane protein</topology>
    </subcellularLocation>
</comment>
<dbReference type="PANTHER" id="PTHR30482">
    <property type="entry name" value="HIGH-AFFINITY BRANCHED-CHAIN AMINO ACID TRANSPORT SYSTEM PERMEASE"/>
    <property type="match status" value="1"/>
</dbReference>
<protein>
    <submittedName>
        <fullName evidence="6">Uncharacterized protein</fullName>
    </submittedName>
</protein>
<dbReference type="InterPro" id="IPR043428">
    <property type="entry name" value="LivM-like"/>
</dbReference>
<evidence type="ECO:0000256" key="1">
    <source>
        <dbReference type="ARBA" id="ARBA00004651"/>
    </source>
</evidence>
<dbReference type="PANTHER" id="PTHR30482:SF17">
    <property type="entry name" value="ABC TRANSPORTER ATP-BINDING PROTEIN"/>
    <property type="match status" value="1"/>
</dbReference>
<dbReference type="AlphaFoldDB" id="A0A418SLC4"/>
<evidence type="ECO:0000256" key="2">
    <source>
        <dbReference type="ARBA" id="ARBA00022475"/>
    </source>
</evidence>
<keyword evidence="3" id="KW-0812">Transmembrane</keyword>
<dbReference type="InterPro" id="IPR001851">
    <property type="entry name" value="ABC_transp_permease"/>
</dbReference>
<dbReference type="GO" id="GO:0005886">
    <property type="term" value="C:plasma membrane"/>
    <property type="evidence" value="ECO:0007669"/>
    <property type="project" value="UniProtKB-SubCell"/>
</dbReference>
<dbReference type="EMBL" id="CP060436">
    <property type="protein sequence ID" value="QPM90587.1"/>
    <property type="molecule type" value="Genomic_DNA"/>
</dbReference>
<name>A0A418SLC4_9RHOB</name>
<dbReference type="Proteomes" id="UP000283786">
    <property type="component" value="Chromosome"/>
</dbReference>
<keyword evidence="7" id="KW-1185">Reference proteome</keyword>
<dbReference type="Pfam" id="PF02653">
    <property type="entry name" value="BPD_transp_2"/>
    <property type="match status" value="1"/>
</dbReference>
<reference evidence="6 7" key="1">
    <citation type="submission" date="2020-08" db="EMBL/GenBank/DDBJ databases">
        <title>Genome sequence of Rhodobacteraceae bacterium Lw-13e.</title>
        <authorList>
            <person name="Poehlein A."/>
            <person name="Wolter L."/>
            <person name="Daniel R."/>
            <person name="Brinkhoff T."/>
        </authorList>
    </citation>
    <scope>NUCLEOTIDE SEQUENCE [LARGE SCALE GENOMIC DNA]</scope>
    <source>
        <strain evidence="6 7">Lw-13e</strain>
    </source>
</reference>
<keyword evidence="4" id="KW-1133">Transmembrane helix</keyword>
<evidence type="ECO:0000313" key="6">
    <source>
        <dbReference type="EMBL" id="QPM90587.1"/>
    </source>
</evidence>
<gene>
    <name evidence="6" type="ORF">PSAL_018260</name>
</gene>
<evidence type="ECO:0000256" key="5">
    <source>
        <dbReference type="ARBA" id="ARBA00023136"/>
    </source>
</evidence>
<sequence>MAGHDMSNMTTDITPTMEAVGPDETGTDQTLQSRSRLWQGIFWGALLAFLAAAPFFLYPVFVMQLLCFALFAAAFNLLIGFTGLLSFGHAAFFGGAAYVAGHALKVWGFPPLLGLAAGTLFAAALGWLVGSLAIRRQGIYFAMITLALAQIVYFFALQMPFTGGEDGLQGVPRGHLLGLISLNAPLAMYYFVAGVFLVAFLMIYRIIHSPFGQVLQAIRENEPRALSLGYNVDRFKLLAFVLSAALAGLAGSTKALVFQFASLTDAHWQMSGEVILMTLLGGMGTIFGPVVGAFIVVALQHALSGIGSWVQVVIGGTFIACVLLFRRGVVGELARILRINSL</sequence>